<organism evidence="1 2">
    <name type="scientific">Leptospira kmetyi</name>
    <dbReference type="NCBI Taxonomy" id="408139"/>
    <lineage>
        <taxon>Bacteria</taxon>
        <taxon>Pseudomonadati</taxon>
        <taxon>Spirochaetota</taxon>
        <taxon>Spirochaetia</taxon>
        <taxon>Leptospirales</taxon>
        <taxon>Leptospiraceae</taxon>
        <taxon>Leptospira</taxon>
    </lineage>
</organism>
<evidence type="ECO:0000313" key="2">
    <source>
        <dbReference type="Proteomes" id="UP000276407"/>
    </source>
</evidence>
<dbReference type="Proteomes" id="UP000276407">
    <property type="component" value="Chromosome 1"/>
</dbReference>
<dbReference type="NCBIfam" id="NF047511">
    <property type="entry name" value="LIC_11959_fam"/>
    <property type="match status" value="1"/>
</dbReference>
<protein>
    <submittedName>
        <fullName evidence="1">Uncharacterized protein</fullName>
    </submittedName>
</protein>
<dbReference type="RefSeq" id="WP_020986245.1">
    <property type="nucleotide sequence ID" value="NZ_CP033614.1"/>
</dbReference>
<dbReference type="EMBL" id="CP033614">
    <property type="protein sequence ID" value="AYV54138.1"/>
    <property type="molecule type" value="Genomic_DNA"/>
</dbReference>
<gene>
    <name evidence="1" type="ORF">EFP84_00565</name>
</gene>
<reference evidence="1 2" key="1">
    <citation type="submission" date="2018-11" db="EMBL/GenBank/DDBJ databases">
        <title>Complete genome sequence of Leptospira kmetyi isolate LS 001/16 from soil sample associated with a leptospirosis patient in Kelantan.</title>
        <authorList>
            <person name="Muhammad Yusoff F."/>
            <person name="Muhammad Yusoff S."/>
            <person name="Ahmad M.N."/>
            <person name="Yusof N.Y."/>
            <person name="Aziah I."/>
        </authorList>
    </citation>
    <scope>NUCLEOTIDE SEQUENCE [LARGE SCALE GENOMIC DNA]</scope>
    <source>
        <strain evidence="1 2">LS 001/16</strain>
    </source>
</reference>
<dbReference type="AlphaFoldDB" id="A0A2M9XUB3"/>
<dbReference type="KEGG" id="lkm:EFP84_00565"/>
<name>A0A2M9XUB3_9LEPT</name>
<evidence type="ECO:0000313" key="1">
    <source>
        <dbReference type="EMBL" id="AYV54138.1"/>
    </source>
</evidence>
<accession>A0A2M9XUB3</accession>
<sequence>MCNFLNIPKTLWMLVLFLGMIVDFPILGKTLFAQEVHRAAATYRSSISYSEPRVADLKESLSSSSPNFPDSIKLFFQELKGNYAVFYDWNGETVYYKYRINKFDKSRARQVRKLAEGAAYEVRGKWEGLIVFQVSTIPLFKKASEITLEEKKARFSIPVFDLVEFRELALDEIIY</sequence>
<dbReference type="OrthoDB" id="336562at2"/>
<proteinExistence type="predicted"/>